<sequence>MLSAGGIYRSPSTLMGLPSVRPRVTHTITSPSKLANEIGWGTELNSWVTQPENPDKLAIISALGELWLEGPLVGAGYFGEREKRAAAYIENPDWLLSVGQVILAELGACTRLATWCAIIQTVKVRGQRVELAEIEHHVRNALAFQKGGDNKILTAFVSTSVTDDNAGKSALGARVSQATETLQEQVPSYMIPGAYVFLQRMPMSATGKTGQKKLHAIGSSMTLEELTSLGNTYGEGGRRAPTTATELRLQAASACTLQTSAEKLGLDDNFLRIGGDSILAARREGLSIKVSDIFRKPTLAGLATLATEIPTTASDLPEPIAPFSILRPGISFAHIRSHAAAACGVPHDLIQDAFPCTPLQEGLMALSRHALYAVASIFQGAAKGTT</sequence>
<dbReference type="GO" id="GO:0043041">
    <property type="term" value="P:amino acid activation for nonribosomal peptide biosynthetic process"/>
    <property type="evidence" value="ECO:0007669"/>
    <property type="project" value="TreeGrafter"/>
</dbReference>
<dbReference type="InterPro" id="IPR036736">
    <property type="entry name" value="ACP-like_sf"/>
</dbReference>
<dbReference type="SUPFAM" id="SSF47336">
    <property type="entry name" value="ACP-like"/>
    <property type="match status" value="1"/>
</dbReference>
<name>B8M717_TALSN</name>
<evidence type="ECO:0000313" key="2">
    <source>
        <dbReference type="EMBL" id="EED20238.1"/>
    </source>
</evidence>
<proteinExistence type="predicted"/>
<protein>
    <submittedName>
        <fullName evidence="2">AMP dependent ligase, putative</fullName>
    </submittedName>
</protein>
<dbReference type="GO" id="GO:0031177">
    <property type="term" value="F:phosphopantetheine binding"/>
    <property type="evidence" value="ECO:0007669"/>
    <property type="project" value="TreeGrafter"/>
</dbReference>
<dbReference type="eggNOG" id="KOG1178">
    <property type="taxonomic scope" value="Eukaryota"/>
</dbReference>
<dbReference type="Gene3D" id="1.10.1200.10">
    <property type="entry name" value="ACP-like"/>
    <property type="match status" value="1"/>
</dbReference>
<gene>
    <name evidence="2" type="ORF">TSTA_034740</name>
</gene>
<keyword evidence="3" id="KW-1185">Reference proteome</keyword>
<evidence type="ECO:0000256" key="1">
    <source>
        <dbReference type="ARBA" id="ARBA00022598"/>
    </source>
</evidence>
<dbReference type="SUPFAM" id="SSF56801">
    <property type="entry name" value="Acetyl-CoA synthetase-like"/>
    <property type="match status" value="1"/>
</dbReference>
<dbReference type="PANTHER" id="PTHR45527">
    <property type="entry name" value="NONRIBOSOMAL PEPTIDE SYNTHETASE"/>
    <property type="match status" value="1"/>
</dbReference>
<accession>B8M717</accession>
<dbReference type="AlphaFoldDB" id="B8M717"/>
<dbReference type="VEuPathDB" id="FungiDB:TSTA_034740"/>
<keyword evidence="1 2" id="KW-0436">Ligase</keyword>
<dbReference type="Proteomes" id="UP000001745">
    <property type="component" value="Unassembled WGS sequence"/>
</dbReference>
<evidence type="ECO:0000313" key="3">
    <source>
        <dbReference type="Proteomes" id="UP000001745"/>
    </source>
</evidence>
<dbReference type="GO" id="GO:0016874">
    <property type="term" value="F:ligase activity"/>
    <property type="evidence" value="ECO:0007669"/>
    <property type="project" value="UniProtKB-KW"/>
</dbReference>
<dbReference type="EMBL" id="EQ962654">
    <property type="protein sequence ID" value="EED20238.1"/>
    <property type="molecule type" value="Genomic_DNA"/>
</dbReference>
<dbReference type="HOGENOM" id="CLU_716064_0_0_1"/>
<dbReference type="OrthoDB" id="416786at2759"/>
<dbReference type="PANTHER" id="PTHR45527:SF3">
    <property type="entry name" value="SIDEROPHORE SYNTHETASE (EUROFUNG)"/>
    <property type="match status" value="1"/>
</dbReference>
<dbReference type="GO" id="GO:0005737">
    <property type="term" value="C:cytoplasm"/>
    <property type="evidence" value="ECO:0007669"/>
    <property type="project" value="TreeGrafter"/>
</dbReference>
<dbReference type="STRING" id="441959.B8M717"/>
<dbReference type="InParanoid" id="B8M717"/>
<reference evidence="3" key="1">
    <citation type="journal article" date="2015" name="Genome Announc.">
        <title>Genome sequence of the AIDS-associated pathogen Penicillium marneffei (ATCC18224) and its near taxonomic relative Talaromyces stipitatus (ATCC10500).</title>
        <authorList>
            <person name="Nierman W.C."/>
            <person name="Fedorova-Abrams N.D."/>
            <person name="Andrianopoulos A."/>
        </authorList>
    </citation>
    <scope>NUCLEOTIDE SEQUENCE [LARGE SCALE GENOMIC DNA]</scope>
    <source>
        <strain evidence="3">ATCC 10500 / CBS 375.48 / QM 6759 / NRRL 1006</strain>
    </source>
</reference>
<organism evidence="2 3">
    <name type="scientific">Talaromyces stipitatus (strain ATCC 10500 / CBS 375.48 / QM 6759 / NRRL 1006)</name>
    <name type="common">Penicillium stipitatum</name>
    <dbReference type="NCBI Taxonomy" id="441959"/>
    <lineage>
        <taxon>Eukaryota</taxon>
        <taxon>Fungi</taxon>
        <taxon>Dikarya</taxon>
        <taxon>Ascomycota</taxon>
        <taxon>Pezizomycotina</taxon>
        <taxon>Eurotiomycetes</taxon>
        <taxon>Eurotiomycetidae</taxon>
        <taxon>Eurotiales</taxon>
        <taxon>Trichocomaceae</taxon>
        <taxon>Talaromyces</taxon>
        <taxon>Talaromyces sect. Talaromyces</taxon>
    </lineage>
</organism>
<dbReference type="GeneID" id="8104316"/>
<dbReference type="Gene3D" id="3.30.300.30">
    <property type="match status" value="1"/>
</dbReference>
<dbReference type="RefSeq" id="XP_002480672.1">
    <property type="nucleotide sequence ID" value="XM_002480627.1"/>
</dbReference>
<dbReference type="GO" id="GO:0044550">
    <property type="term" value="P:secondary metabolite biosynthetic process"/>
    <property type="evidence" value="ECO:0007669"/>
    <property type="project" value="TreeGrafter"/>
</dbReference>
<dbReference type="InterPro" id="IPR045851">
    <property type="entry name" value="AMP-bd_C_sf"/>
</dbReference>